<sequence>MVAITLPTEGRWVIQGVSTPLLLFYLWGQNGEAKFRPLNDVINEMLAVRMVTLQKLRLHIIRVALCLSDNARGTQLAHTLEYHRTSKTVCCTLP</sequence>
<dbReference type="AlphaFoldDB" id="A0A8X7CTE6"/>
<comment type="caution">
    <text evidence="1">The sequence shown here is derived from an EMBL/GenBank/DDBJ whole genome shotgun (WGS) entry which is preliminary data.</text>
</comment>
<dbReference type="Proteomes" id="UP000886998">
    <property type="component" value="Unassembled WGS sequence"/>
</dbReference>
<gene>
    <name evidence="1" type="ORF">TNIN_410911</name>
</gene>
<proteinExistence type="predicted"/>
<protein>
    <submittedName>
        <fullName evidence="1">Uncharacterized protein</fullName>
    </submittedName>
</protein>
<dbReference type="OrthoDB" id="10538007at2759"/>
<reference evidence="1" key="1">
    <citation type="submission" date="2020-08" db="EMBL/GenBank/DDBJ databases">
        <title>Multicomponent nature underlies the extraordinary mechanical properties of spider dragline silk.</title>
        <authorList>
            <person name="Kono N."/>
            <person name="Nakamura H."/>
            <person name="Mori M."/>
            <person name="Yoshida Y."/>
            <person name="Ohtoshi R."/>
            <person name="Malay A.D."/>
            <person name="Moran D.A.P."/>
            <person name="Tomita M."/>
            <person name="Numata K."/>
            <person name="Arakawa K."/>
        </authorList>
    </citation>
    <scope>NUCLEOTIDE SEQUENCE</scope>
</reference>
<evidence type="ECO:0000313" key="1">
    <source>
        <dbReference type="EMBL" id="GFY78260.1"/>
    </source>
</evidence>
<evidence type="ECO:0000313" key="2">
    <source>
        <dbReference type="Proteomes" id="UP000886998"/>
    </source>
</evidence>
<dbReference type="EMBL" id="BMAV01022892">
    <property type="protein sequence ID" value="GFY78260.1"/>
    <property type="molecule type" value="Genomic_DNA"/>
</dbReference>
<accession>A0A8X7CTE6</accession>
<keyword evidence="2" id="KW-1185">Reference proteome</keyword>
<name>A0A8X7CTE6_9ARAC</name>
<organism evidence="1 2">
    <name type="scientific">Trichonephila inaurata madagascariensis</name>
    <dbReference type="NCBI Taxonomy" id="2747483"/>
    <lineage>
        <taxon>Eukaryota</taxon>
        <taxon>Metazoa</taxon>
        <taxon>Ecdysozoa</taxon>
        <taxon>Arthropoda</taxon>
        <taxon>Chelicerata</taxon>
        <taxon>Arachnida</taxon>
        <taxon>Araneae</taxon>
        <taxon>Araneomorphae</taxon>
        <taxon>Entelegynae</taxon>
        <taxon>Araneoidea</taxon>
        <taxon>Nephilidae</taxon>
        <taxon>Trichonephila</taxon>
        <taxon>Trichonephila inaurata</taxon>
    </lineage>
</organism>